<dbReference type="GO" id="GO:0009279">
    <property type="term" value="C:cell outer membrane"/>
    <property type="evidence" value="ECO:0007669"/>
    <property type="project" value="UniProtKB-SubCell"/>
</dbReference>
<dbReference type="Pfam" id="PF00593">
    <property type="entry name" value="TonB_dep_Rec_b-barrel"/>
    <property type="match status" value="1"/>
</dbReference>
<organism evidence="12 13">
    <name type="scientific">Seonamhaeicola marinus</name>
    <dbReference type="NCBI Taxonomy" id="1912246"/>
    <lineage>
        <taxon>Bacteria</taxon>
        <taxon>Pseudomonadati</taxon>
        <taxon>Bacteroidota</taxon>
        <taxon>Flavobacteriia</taxon>
        <taxon>Flavobacteriales</taxon>
        <taxon>Flavobacteriaceae</taxon>
    </lineage>
</organism>
<keyword evidence="5 9" id="KW-0798">TonB box</keyword>
<comment type="subcellular location">
    <subcellularLocation>
        <location evidence="1 8">Cell outer membrane</location>
        <topology evidence="1 8">Multi-pass membrane protein</topology>
    </subcellularLocation>
</comment>
<dbReference type="InterPro" id="IPR039426">
    <property type="entry name" value="TonB-dep_rcpt-like"/>
</dbReference>
<dbReference type="Pfam" id="PF13715">
    <property type="entry name" value="CarbopepD_reg_2"/>
    <property type="match status" value="1"/>
</dbReference>
<dbReference type="InterPro" id="IPR023996">
    <property type="entry name" value="TonB-dep_OMP_SusC/RagA"/>
</dbReference>
<comment type="similarity">
    <text evidence="8 9">Belongs to the TonB-dependent receptor family.</text>
</comment>
<keyword evidence="2 8" id="KW-0813">Transport</keyword>
<evidence type="ECO:0000256" key="3">
    <source>
        <dbReference type="ARBA" id="ARBA00022452"/>
    </source>
</evidence>
<dbReference type="InterPro" id="IPR012910">
    <property type="entry name" value="Plug_dom"/>
</dbReference>
<dbReference type="Gene3D" id="2.60.40.1120">
    <property type="entry name" value="Carboxypeptidase-like, regulatory domain"/>
    <property type="match status" value="1"/>
</dbReference>
<dbReference type="Pfam" id="PF07715">
    <property type="entry name" value="Plug"/>
    <property type="match status" value="1"/>
</dbReference>
<reference evidence="12 13" key="1">
    <citation type="submission" date="2019-08" db="EMBL/GenBank/DDBJ databases">
        <title>Seonamhaeicola sediminis sp. nov., isolated from marine sediment.</title>
        <authorList>
            <person name="Cao W.R."/>
        </authorList>
    </citation>
    <scope>NUCLEOTIDE SEQUENCE [LARGE SCALE GENOMIC DNA]</scope>
    <source>
        <strain evidence="12 13">B011</strain>
    </source>
</reference>
<dbReference type="SUPFAM" id="SSF56935">
    <property type="entry name" value="Porins"/>
    <property type="match status" value="1"/>
</dbReference>
<feature type="domain" description="TonB-dependent receptor-like beta-barrel" evidence="10">
    <location>
        <begin position="484"/>
        <end position="1060"/>
    </location>
</feature>
<dbReference type="InterPro" id="IPR008969">
    <property type="entry name" value="CarboxyPept-like_regulatory"/>
</dbReference>
<keyword evidence="6 8" id="KW-0472">Membrane</keyword>
<keyword evidence="13" id="KW-1185">Reference proteome</keyword>
<evidence type="ECO:0000313" key="13">
    <source>
        <dbReference type="Proteomes" id="UP000323930"/>
    </source>
</evidence>
<protein>
    <submittedName>
        <fullName evidence="12">SusC/RagA family TonB-linked outer membrane protein</fullName>
    </submittedName>
</protein>
<dbReference type="FunFam" id="2.170.130.10:FF:000008">
    <property type="entry name" value="SusC/RagA family TonB-linked outer membrane protein"/>
    <property type="match status" value="1"/>
</dbReference>
<dbReference type="FunFam" id="2.60.40.1120:FF:000003">
    <property type="entry name" value="Outer membrane protein Omp121"/>
    <property type="match status" value="1"/>
</dbReference>
<evidence type="ECO:0000256" key="8">
    <source>
        <dbReference type="PROSITE-ProRule" id="PRU01360"/>
    </source>
</evidence>
<dbReference type="InterPro" id="IPR000531">
    <property type="entry name" value="Beta-barrel_TonB"/>
</dbReference>
<dbReference type="EMBL" id="VSDQ01000679">
    <property type="protein sequence ID" value="TYA74112.1"/>
    <property type="molecule type" value="Genomic_DNA"/>
</dbReference>
<evidence type="ECO:0000259" key="10">
    <source>
        <dbReference type="Pfam" id="PF00593"/>
    </source>
</evidence>
<feature type="domain" description="TonB-dependent receptor plug" evidence="11">
    <location>
        <begin position="223"/>
        <end position="329"/>
    </location>
</feature>
<evidence type="ECO:0000313" key="12">
    <source>
        <dbReference type="EMBL" id="TYA74112.1"/>
    </source>
</evidence>
<dbReference type="NCBIfam" id="TIGR04057">
    <property type="entry name" value="SusC_RagA_signa"/>
    <property type="match status" value="1"/>
</dbReference>
<evidence type="ECO:0000256" key="9">
    <source>
        <dbReference type="RuleBase" id="RU003357"/>
    </source>
</evidence>
<dbReference type="InterPro" id="IPR037066">
    <property type="entry name" value="Plug_dom_sf"/>
</dbReference>
<name>A0A5D0HXD6_9FLAO</name>
<dbReference type="Proteomes" id="UP000323930">
    <property type="component" value="Unassembled WGS sequence"/>
</dbReference>
<proteinExistence type="inferred from homology"/>
<dbReference type="OrthoDB" id="9768177at2"/>
<dbReference type="NCBIfam" id="TIGR04056">
    <property type="entry name" value="OMP_RagA_SusC"/>
    <property type="match status" value="1"/>
</dbReference>
<evidence type="ECO:0000256" key="2">
    <source>
        <dbReference type="ARBA" id="ARBA00022448"/>
    </source>
</evidence>
<evidence type="ECO:0000256" key="4">
    <source>
        <dbReference type="ARBA" id="ARBA00022692"/>
    </source>
</evidence>
<dbReference type="InterPro" id="IPR036942">
    <property type="entry name" value="Beta-barrel_TonB_sf"/>
</dbReference>
<dbReference type="SUPFAM" id="SSF49464">
    <property type="entry name" value="Carboxypeptidase regulatory domain-like"/>
    <property type="match status" value="1"/>
</dbReference>
<dbReference type="Gene3D" id="2.40.170.20">
    <property type="entry name" value="TonB-dependent receptor, beta-barrel domain"/>
    <property type="match status" value="1"/>
</dbReference>
<dbReference type="AlphaFoldDB" id="A0A5D0HXD6"/>
<dbReference type="PROSITE" id="PS52016">
    <property type="entry name" value="TONB_DEPENDENT_REC_3"/>
    <property type="match status" value="1"/>
</dbReference>
<gene>
    <name evidence="12" type="ORF">FUA24_12265</name>
</gene>
<accession>A0A5D0HXD6</accession>
<evidence type="ECO:0000256" key="1">
    <source>
        <dbReference type="ARBA" id="ARBA00004571"/>
    </source>
</evidence>
<evidence type="ECO:0000256" key="7">
    <source>
        <dbReference type="ARBA" id="ARBA00023237"/>
    </source>
</evidence>
<evidence type="ECO:0000256" key="6">
    <source>
        <dbReference type="ARBA" id="ARBA00023136"/>
    </source>
</evidence>
<dbReference type="Gene3D" id="2.170.130.10">
    <property type="entry name" value="TonB-dependent receptor, plug domain"/>
    <property type="match status" value="1"/>
</dbReference>
<keyword evidence="7 8" id="KW-0998">Cell outer membrane</keyword>
<keyword evidence="3 8" id="KW-1134">Transmembrane beta strand</keyword>
<dbReference type="RefSeq" id="WP_148542703.1">
    <property type="nucleotide sequence ID" value="NZ_VSDQ01000679.1"/>
</dbReference>
<comment type="caution">
    <text evidence="12">The sequence shown here is derived from an EMBL/GenBank/DDBJ whole genome shotgun (WGS) entry which is preliminary data.</text>
</comment>
<evidence type="ECO:0000259" key="11">
    <source>
        <dbReference type="Pfam" id="PF07715"/>
    </source>
</evidence>
<keyword evidence="4 8" id="KW-0812">Transmembrane</keyword>
<sequence>MKILFMLGKSIPNFKFDLKMKLTVYLFLISLFQIHANSYSQNTKISIELNDVSIENVLRTIESKSEFKFLYNDKEVDYKKRVTVNFKKTKINKILNHIFSDTKINFEVLNKQIILVLDRSKHQTSVNDATLQQTISGTVVDEAGVPVAGANVIVKGTTKGTVTDFDGNFSLSASSGDVLEVSYLGFITQSVTVGDDSSITITLVEDAAQLDEVVVIGYGTAKKSDLTGSVSRVSSKSFEDQPMSRVEDALQGRAAGVTVARNSGAPGAPVKIRIRGTNSITGNNDPLVVIDGIIGGDLRTLNPNDIATMDVLKDASATAIYGSRGANGVILITTKKGSGKGKLDVDMFTSFSEVPKRLPTLQGSRAADFARIENIRRGNEFIPQSEIDALAITGGVDYQDEIFQTGLTSNLQLSYSGGTDDVNYFISGNYVNQEGTVITTEYERYSIRANVNSNITDKLKIGVNVFASRGTSTNDINNFSRFQGSLVAHAVNWDPLTPLRDADGNWNEGSTRSLASLNYNPIARLNQSNIQDTQDRLNATANVSYDISESLNYTLVAGASTFNRSQERTLRDYGETDAAYNGNQSRNHQVSNILTYNKSFGKHNFKLTGLYEFQEGIGKAINVNVDNLQGPLSYYLAELNAGFNFNNNKTESSIESVMARLEYNLNEELFLTGTVRRDGSSRFQGDNKWGTFYSFAGSYNFSNLDFIQDSNFFSALKLRAGWGQVGNQNIGIYSTFDSVSLNRVFAFDGVTREVGSTVGTIGNADTTWETTTQTNVGVDFGLFDGKFNVSVDWYKKNTTDLLLAVPIPATLVGPGQSQIQNVGETENTGIDLTIGASLVNTDDFSWDSNFSISFIKNKIVDLGTDTNGNTIESLEGTFNSIDGQGRTWNVFNLNEPLGQIQGTVFLGTWKTSEAAEAATYGRVPGDAKYLRDSNGDRVVRVIGNGTPTAVWGLNNTLTYKNWDLNFFFQGSHGNEILNALKGQIVGATGNQRSFNHPMQLNQWTPQNETEIPAGGANDFGSTRYIENGGFVRLANLNLGYTFTDVKGFESIKVYAGGQNLFVISDYEGYDPEITSRAANNGGTVDDAPSIDTGAYPNPRVYTVGVKFRLKN</sequence>
<evidence type="ECO:0000256" key="5">
    <source>
        <dbReference type="ARBA" id="ARBA00023077"/>
    </source>
</evidence>
<dbReference type="InterPro" id="IPR023997">
    <property type="entry name" value="TonB-dep_OMP_SusC/RagA_CS"/>
</dbReference>